<accession>A0A9E7GRC9</accession>
<dbReference type="AlphaFoldDB" id="A0A9E7GRC9"/>
<keyword evidence="3" id="KW-1185">Reference proteome</keyword>
<evidence type="ECO:0000313" key="2">
    <source>
        <dbReference type="EMBL" id="URE16689.1"/>
    </source>
</evidence>
<evidence type="ECO:0000256" key="1">
    <source>
        <dbReference type="SAM" id="MobiDB-lite"/>
    </source>
</evidence>
<organism evidence="2 3">
    <name type="scientific">Musa troglodytarum</name>
    <name type="common">fe'i banana</name>
    <dbReference type="NCBI Taxonomy" id="320322"/>
    <lineage>
        <taxon>Eukaryota</taxon>
        <taxon>Viridiplantae</taxon>
        <taxon>Streptophyta</taxon>
        <taxon>Embryophyta</taxon>
        <taxon>Tracheophyta</taxon>
        <taxon>Spermatophyta</taxon>
        <taxon>Magnoliopsida</taxon>
        <taxon>Liliopsida</taxon>
        <taxon>Zingiberales</taxon>
        <taxon>Musaceae</taxon>
        <taxon>Musa</taxon>
    </lineage>
</organism>
<evidence type="ECO:0000313" key="3">
    <source>
        <dbReference type="Proteomes" id="UP001055439"/>
    </source>
</evidence>
<feature type="compositionally biased region" description="Basic residues" evidence="1">
    <location>
        <begin position="419"/>
        <end position="429"/>
    </location>
</feature>
<name>A0A9E7GRC9_9LILI</name>
<dbReference type="OrthoDB" id="1925570at2759"/>
<dbReference type="PANTHER" id="PTHR36074">
    <property type="entry name" value="ISOPENTENYL-DIPHOSPHATE DELTA-ISOMERASE"/>
    <property type="match status" value="1"/>
</dbReference>
<dbReference type="Proteomes" id="UP001055439">
    <property type="component" value="Chromosome 7"/>
</dbReference>
<sequence>MAGIILLLDFLKKNPSLATQSLHSYSLFSATVAASAAAASVAAGKPFASRAIFGDCGFPTAYCDAGSSATWNDEDIPNVQSASENIISNSFKDRTKEYPLELKPLFSAFGFKSFAMTSLRSFLLFYLPLLEPRPPVEENDDLLHQPPEERPVDLVAPFQNSVKQIIRETAVVTTRRVLERFAVQHVSQRMAWKLLKDVPRSAKRKFDRGMPTLLFFYSVSRTTFRGHMLGVAASWIIQVIIEIYRCFFRKHNNDDEDININEKIRLFRRKLFGTTVKCSASLVFASIGAGIGALFHPSIGQWIETSFANLRTQLQFLRSEIEESTGFCALVADEIDVRLRPMDPSLNQPSPEVEEAEWDTDGFVIPSLTIGDSNLANTNVPGVTDSKPPATTTIEAEKIYLGPHGAPPSQAKQQEVKASGRKLSFKHKLKEADRRFSGTGRENKVETLQQLVGGKVSSATMPRSSPRDWLDPHCHESQYEKYP</sequence>
<feature type="region of interest" description="Disordered" evidence="1">
    <location>
        <begin position="416"/>
        <end position="483"/>
    </location>
</feature>
<proteinExistence type="predicted"/>
<feature type="compositionally biased region" description="Basic and acidic residues" evidence="1">
    <location>
        <begin position="430"/>
        <end position="445"/>
    </location>
</feature>
<dbReference type="EMBL" id="CP097509">
    <property type="protein sequence ID" value="URE16689.1"/>
    <property type="molecule type" value="Genomic_DNA"/>
</dbReference>
<reference evidence="2" key="1">
    <citation type="submission" date="2022-05" db="EMBL/GenBank/DDBJ databases">
        <title>The Musa troglodytarum L. genome provides insights into the mechanism of non-climacteric behaviour and enrichment of carotenoids.</title>
        <authorList>
            <person name="Wang J."/>
        </authorList>
    </citation>
    <scope>NUCLEOTIDE SEQUENCE</scope>
    <source>
        <tissue evidence="2">Leaf</tissue>
    </source>
</reference>
<protein>
    <submittedName>
        <fullName evidence="2">Uncharacterized protein</fullName>
    </submittedName>
</protein>
<dbReference type="PANTHER" id="PTHR36074:SF1">
    <property type="entry name" value="ISOPENTENYL-DIPHOSPHATE DELTA-ISOMERASE"/>
    <property type="match status" value="1"/>
</dbReference>
<gene>
    <name evidence="2" type="ORF">MUK42_35382</name>
</gene>
<feature type="compositionally biased region" description="Basic and acidic residues" evidence="1">
    <location>
        <begin position="465"/>
        <end position="483"/>
    </location>
</feature>